<dbReference type="PANTHER" id="PTHR11157:SF28">
    <property type="entry name" value="ELONGATION OF VERY LONG CHAIN FATTY ACIDS PROTEIN"/>
    <property type="match status" value="1"/>
</dbReference>
<evidence type="ECO:0000256" key="7">
    <source>
        <dbReference type="ARBA" id="ARBA00023098"/>
    </source>
</evidence>
<dbReference type="GO" id="GO:0009922">
    <property type="term" value="F:fatty acid elongase activity"/>
    <property type="evidence" value="ECO:0007669"/>
    <property type="project" value="UniProtKB-EC"/>
</dbReference>
<comment type="caution">
    <text evidence="10">Lacks conserved residue(s) required for the propagation of feature annotation.</text>
</comment>
<keyword evidence="4 10" id="KW-0812">Transmembrane</keyword>
<dbReference type="PANTHER" id="PTHR11157">
    <property type="entry name" value="FATTY ACID ACYL TRANSFERASE-RELATED"/>
    <property type="match status" value="1"/>
</dbReference>
<feature type="transmembrane region" description="Helical" evidence="10">
    <location>
        <begin position="38"/>
        <end position="59"/>
    </location>
</feature>
<dbReference type="GO" id="GO:0034626">
    <property type="term" value="P:fatty acid elongation, polyunsaturated fatty acid"/>
    <property type="evidence" value="ECO:0007669"/>
    <property type="project" value="TreeGrafter"/>
</dbReference>
<dbReference type="AlphaFoldDB" id="T1GUL5"/>
<dbReference type="HOGENOM" id="CLU_048483_0_2_1"/>
<evidence type="ECO:0000256" key="4">
    <source>
        <dbReference type="ARBA" id="ARBA00022692"/>
    </source>
</evidence>
<sequence>MEPIANPIEESYYTRFYNFLVDMQDPRTSVWPLMGSPTPLICILIVYLLFCNYIGPYLMKDREPFELKKTLIVYNFLQVLCSAYIVYELSQCGWGFKDPYNWLCEPVPYDRSPKSMRMCRICYFYYLNKLVELLDTVFFIMRKKFTHVTFLHVYHHFSMPAASFVGVKYLAGGHGTFFGFMNANVHIVMYSYYLLAAFGPKIRSSYGGKSTLQSFKF</sequence>
<keyword evidence="8 10" id="KW-0472">Membrane</keyword>
<dbReference type="OMA" id="ANVHIVM"/>
<dbReference type="InterPro" id="IPR030457">
    <property type="entry name" value="ELO_CS"/>
</dbReference>
<evidence type="ECO:0000256" key="1">
    <source>
        <dbReference type="ARBA" id="ARBA00004141"/>
    </source>
</evidence>
<protein>
    <recommendedName>
        <fullName evidence="10">Elongation of very long chain fatty acids protein</fullName>
        <ecNumber evidence="10">2.3.1.199</ecNumber>
    </recommendedName>
    <alternativeName>
        <fullName evidence="10">Very-long-chain 3-oxoacyl-CoA synthase</fullName>
    </alternativeName>
</protein>
<evidence type="ECO:0000313" key="11">
    <source>
        <dbReference type="EnsemblMetazoa" id="MESCA007431-PA"/>
    </source>
</evidence>
<evidence type="ECO:0000313" key="12">
    <source>
        <dbReference type="Proteomes" id="UP000015102"/>
    </source>
</evidence>
<keyword evidence="12" id="KW-1185">Reference proteome</keyword>
<evidence type="ECO:0000256" key="9">
    <source>
        <dbReference type="ARBA" id="ARBA00023160"/>
    </source>
</evidence>
<comment type="subcellular location">
    <subcellularLocation>
        <location evidence="1">Membrane</location>
        <topology evidence="1">Multi-pass membrane protein</topology>
    </subcellularLocation>
</comment>
<keyword evidence="3 10" id="KW-0808">Transferase</keyword>
<accession>T1GUL5</accession>
<reference evidence="11" key="2">
    <citation type="submission" date="2015-06" db="UniProtKB">
        <authorList>
            <consortium name="EnsemblMetazoa"/>
        </authorList>
    </citation>
    <scope>IDENTIFICATION</scope>
</reference>
<keyword evidence="6 10" id="KW-1133">Transmembrane helix</keyword>
<comment type="catalytic activity">
    <reaction evidence="10">
        <text>a very-long-chain acyl-CoA + malonyl-CoA + H(+) = a very-long-chain 3-oxoacyl-CoA + CO2 + CoA</text>
        <dbReference type="Rhea" id="RHEA:32727"/>
        <dbReference type="ChEBI" id="CHEBI:15378"/>
        <dbReference type="ChEBI" id="CHEBI:16526"/>
        <dbReference type="ChEBI" id="CHEBI:57287"/>
        <dbReference type="ChEBI" id="CHEBI:57384"/>
        <dbReference type="ChEBI" id="CHEBI:90725"/>
        <dbReference type="ChEBI" id="CHEBI:90736"/>
        <dbReference type="EC" id="2.3.1.199"/>
    </reaction>
</comment>
<dbReference type="EC" id="2.3.1.199" evidence="10"/>
<dbReference type="Proteomes" id="UP000015102">
    <property type="component" value="Unassembled WGS sequence"/>
</dbReference>
<organism evidence="11 12">
    <name type="scientific">Megaselia scalaris</name>
    <name type="common">Humpbacked fly</name>
    <name type="synonym">Phora scalaris</name>
    <dbReference type="NCBI Taxonomy" id="36166"/>
    <lineage>
        <taxon>Eukaryota</taxon>
        <taxon>Metazoa</taxon>
        <taxon>Ecdysozoa</taxon>
        <taxon>Arthropoda</taxon>
        <taxon>Hexapoda</taxon>
        <taxon>Insecta</taxon>
        <taxon>Pterygota</taxon>
        <taxon>Neoptera</taxon>
        <taxon>Endopterygota</taxon>
        <taxon>Diptera</taxon>
        <taxon>Brachycera</taxon>
        <taxon>Muscomorpha</taxon>
        <taxon>Platypezoidea</taxon>
        <taxon>Phoridae</taxon>
        <taxon>Megaseliini</taxon>
        <taxon>Megaselia</taxon>
    </lineage>
</organism>
<dbReference type="STRING" id="36166.T1GUL5"/>
<dbReference type="Pfam" id="PF01151">
    <property type="entry name" value="ELO"/>
    <property type="match status" value="1"/>
</dbReference>
<dbReference type="GO" id="GO:0042761">
    <property type="term" value="P:very long-chain fatty acid biosynthetic process"/>
    <property type="evidence" value="ECO:0007669"/>
    <property type="project" value="TreeGrafter"/>
</dbReference>
<dbReference type="GO" id="GO:0030148">
    <property type="term" value="P:sphingolipid biosynthetic process"/>
    <property type="evidence" value="ECO:0007669"/>
    <property type="project" value="TreeGrafter"/>
</dbReference>
<dbReference type="GO" id="GO:0005789">
    <property type="term" value="C:endoplasmic reticulum membrane"/>
    <property type="evidence" value="ECO:0007669"/>
    <property type="project" value="TreeGrafter"/>
</dbReference>
<dbReference type="GO" id="GO:0019367">
    <property type="term" value="P:fatty acid elongation, saturated fatty acid"/>
    <property type="evidence" value="ECO:0007669"/>
    <property type="project" value="TreeGrafter"/>
</dbReference>
<evidence type="ECO:0000256" key="8">
    <source>
        <dbReference type="ARBA" id="ARBA00023136"/>
    </source>
</evidence>
<reference evidence="12" key="1">
    <citation type="submission" date="2013-02" db="EMBL/GenBank/DDBJ databases">
        <authorList>
            <person name="Hughes D."/>
        </authorList>
    </citation>
    <scope>NUCLEOTIDE SEQUENCE</scope>
    <source>
        <strain>Durham</strain>
        <strain evidence="12">NC isolate 2 -- Noor lab</strain>
    </source>
</reference>
<feature type="transmembrane region" description="Helical" evidence="10">
    <location>
        <begin position="177"/>
        <end position="195"/>
    </location>
</feature>
<evidence type="ECO:0000256" key="6">
    <source>
        <dbReference type="ARBA" id="ARBA00022989"/>
    </source>
</evidence>
<keyword evidence="2 10" id="KW-0444">Lipid biosynthesis</keyword>
<evidence type="ECO:0000256" key="2">
    <source>
        <dbReference type="ARBA" id="ARBA00022516"/>
    </source>
</evidence>
<feature type="transmembrane region" description="Helical" evidence="10">
    <location>
        <begin position="71"/>
        <end position="87"/>
    </location>
</feature>
<dbReference type="EnsemblMetazoa" id="MESCA007431-RA">
    <property type="protein sequence ID" value="MESCA007431-PA"/>
    <property type="gene ID" value="MESCA007431"/>
</dbReference>
<evidence type="ECO:0000256" key="3">
    <source>
        <dbReference type="ARBA" id="ARBA00022679"/>
    </source>
</evidence>
<name>T1GUL5_MEGSC</name>
<dbReference type="PROSITE" id="PS01188">
    <property type="entry name" value="ELO"/>
    <property type="match status" value="1"/>
</dbReference>
<comment type="similarity">
    <text evidence="10">Belongs to the ELO family.</text>
</comment>
<keyword evidence="7 10" id="KW-0443">Lipid metabolism</keyword>
<proteinExistence type="inferred from homology"/>
<keyword evidence="5 10" id="KW-0276">Fatty acid metabolism</keyword>
<dbReference type="InterPro" id="IPR002076">
    <property type="entry name" value="ELO_fam"/>
</dbReference>
<keyword evidence="9 10" id="KW-0275">Fatty acid biosynthesis</keyword>
<evidence type="ECO:0000256" key="10">
    <source>
        <dbReference type="RuleBase" id="RU361115"/>
    </source>
</evidence>
<dbReference type="EMBL" id="CAQQ02039139">
    <property type="status" value="NOT_ANNOTATED_CDS"/>
    <property type="molecule type" value="Genomic_DNA"/>
</dbReference>
<evidence type="ECO:0000256" key="5">
    <source>
        <dbReference type="ARBA" id="ARBA00022832"/>
    </source>
</evidence>
<dbReference type="GO" id="GO:0034625">
    <property type="term" value="P:fatty acid elongation, monounsaturated fatty acid"/>
    <property type="evidence" value="ECO:0007669"/>
    <property type="project" value="TreeGrafter"/>
</dbReference>